<feature type="region of interest" description="Disordered" evidence="1">
    <location>
        <begin position="1"/>
        <end position="354"/>
    </location>
</feature>
<feature type="compositionally biased region" description="Low complexity" evidence="1">
    <location>
        <begin position="321"/>
        <end position="330"/>
    </location>
</feature>
<keyword evidence="2" id="KW-1185">Reference proteome</keyword>
<feature type="compositionally biased region" description="Low complexity" evidence="1">
    <location>
        <begin position="95"/>
        <end position="108"/>
    </location>
</feature>
<evidence type="ECO:0000256" key="1">
    <source>
        <dbReference type="SAM" id="MobiDB-lite"/>
    </source>
</evidence>
<evidence type="ECO:0000313" key="2">
    <source>
        <dbReference type="Proteomes" id="UP001190640"/>
    </source>
</evidence>
<protein>
    <submittedName>
        <fullName evidence="3">Translation initiation factor IF-2-like</fullName>
    </submittedName>
</protein>
<organism evidence="2 3">
    <name type="scientific">Eublepharis macularius</name>
    <name type="common">Leopard gecko</name>
    <name type="synonym">Cyrtodactylus macularius</name>
    <dbReference type="NCBI Taxonomy" id="481883"/>
    <lineage>
        <taxon>Eukaryota</taxon>
        <taxon>Metazoa</taxon>
        <taxon>Chordata</taxon>
        <taxon>Craniata</taxon>
        <taxon>Vertebrata</taxon>
        <taxon>Euteleostomi</taxon>
        <taxon>Lepidosauria</taxon>
        <taxon>Squamata</taxon>
        <taxon>Bifurcata</taxon>
        <taxon>Gekkota</taxon>
        <taxon>Eublepharidae</taxon>
        <taxon>Eublepharinae</taxon>
        <taxon>Eublepharis</taxon>
    </lineage>
</organism>
<dbReference type="GeneID" id="129325842"/>
<evidence type="ECO:0000313" key="3">
    <source>
        <dbReference type="RefSeq" id="XP_054829750.1"/>
    </source>
</evidence>
<name>A0AA97J1N1_EUBMA</name>
<dbReference type="KEGG" id="emc:129325842"/>
<accession>A0AA97J1N1</accession>
<feature type="compositionally biased region" description="Low complexity" evidence="1">
    <location>
        <begin position="137"/>
        <end position="173"/>
    </location>
</feature>
<dbReference type="RefSeq" id="XP_054829750.1">
    <property type="nucleotide sequence ID" value="XM_054973775.1"/>
</dbReference>
<feature type="compositionally biased region" description="Low complexity" evidence="1">
    <location>
        <begin position="202"/>
        <end position="224"/>
    </location>
</feature>
<gene>
    <name evidence="3" type="primary">LOC129325842</name>
</gene>
<proteinExistence type="predicted"/>
<feature type="compositionally biased region" description="Low complexity" evidence="1">
    <location>
        <begin position="26"/>
        <end position="44"/>
    </location>
</feature>
<sequence>MPPPGASDLGAALQPHRDPQPPTHPAGRLAWGGERAAGRAGARQESARRRPRSWGQLKAPARQAGRAPLPASAPVRPGPGPPRGLGASGSGGAAAAGRVASTPGRPSPVGGGGPARPRSLLGRRRLSSRPEAGELGGAAQAALKTPPQTAPLAAPPTAGAPRPRVALPRAVPLWRSPQHGRRATLGHGQGSGPVLRPRCGKSAGLARSLARGGARQSSARAVSGAPPPPAPHPGGLRPLPQPPSCPRPAGSAQQPRLFPGWPPVRERSQRPTPGGRAAGQESPPARPPARLPDGPGALAPRRRRRRGQGPEGPPSAPPTAGPARGTAGPPQLLPPGRLAGLAQERPRNAEPPAG</sequence>
<feature type="compositionally biased region" description="Pro residues" evidence="1">
    <location>
        <begin position="311"/>
        <end position="320"/>
    </location>
</feature>
<dbReference type="Proteomes" id="UP001190640">
    <property type="component" value="Chromosome 1"/>
</dbReference>
<reference evidence="3" key="1">
    <citation type="submission" date="2025-08" db="UniProtKB">
        <authorList>
            <consortium name="RefSeq"/>
        </authorList>
    </citation>
    <scope>IDENTIFICATION</scope>
    <source>
        <tissue evidence="3">Blood</tissue>
    </source>
</reference>
<dbReference type="AlphaFoldDB" id="A0AA97J1N1"/>